<dbReference type="InterPro" id="IPR035076">
    <property type="entry name" value="Toxin/TOLIP"/>
</dbReference>
<dbReference type="Proteomes" id="UP000683360">
    <property type="component" value="Unassembled WGS sequence"/>
</dbReference>
<dbReference type="InterPro" id="IPR016054">
    <property type="entry name" value="LY6_UPA_recep-like"/>
</dbReference>
<keyword evidence="9" id="KW-1185">Reference proteome</keyword>
<dbReference type="PROSITE" id="PS00983">
    <property type="entry name" value="LY6_UPAR"/>
    <property type="match status" value="1"/>
</dbReference>
<dbReference type="Gene3D" id="3.10.100.10">
    <property type="entry name" value="Mannose-Binding Protein A, subunit A"/>
    <property type="match status" value="1"/>
</dbReference>
<evidence type="ECO:0000259" key="6">
    <source>
        <dbReference type="Pfam" id="PF00021"/>
    </source>
</evidence>
<dbReference type="AlphaFoldDB" id="A0A8S3SNZ3"/>
<evidence type="ECO:0000313" key="8">
    <source>
        <dbReference type="EMBL" id="CAG2223045.1"/>
    </source>
</evidence>
<dbReference type="GO" id="GO:0005886">
    <property type="term" value="C:plasma membrane"/>
    <property type="evidence" value="ECO:0007669"/>
    <property type="project" value="UniProtKB-SubCell"/>
</dbReference>
<dbReference type="InterPro" id="IPR016187">
    <property type="entry name" value="CTDL_fold"/>
</dbReference>
<dbReference type="OrthoDB" id="6100031at2759"/>
<feature type="domain" description="UPAR/Ly6" evidence="6">
    <location>
        <begin position="71"/>
        <end position="99"/>
    </location>
</feature>
<dbReference type="Pfam" id="PF00021">
    <property type="entry name" value="UPAR_LY6"/>
    <property type="match status" value="3"/>
</dbReference>
<comment type="caution">
    <text evidence="8">The sequence shown here is derived from an EMBL/GenBank/DDBJ whole genome shotgun (WGS) entry which is preliminary data.</text>
</comment>
<dbReference type="Gene3D" id="2.10.60.10">
    <property type="entry name" value="CD59"/>
    <property type="match status" value="1"/>
</dbReference>
<accession>A0A8S3SNZ3</accession>
<name>A0A8S3SNZ3_MYTED</name>
<dbReference type="SUPFAM" id="SSF57302">
    <property type="entry name" value="Snake toxin-like"/>
    <property type="match status" value="2"/>
</dbReference>
<keyword evidence="3" id="KW-0732">Signal</keyword>
<evidence type="ECO:0000259" key="7">
    <source>
        <dbReference type="Pfam" id="PF00087"/>
    </source>
</evidence>
<feature type="domain" description="UPAR/Ly6" evidence="6">
    <location>
        <begin position="142"/>
        <end position="231"/>
    </location>
</feature>
<reference evidence="8" key="1">
    <citation type="submission" date="2021-03" db="EMBL/GenBank/DDBJ databases">
        <authorList>
            <person name="Bekaert M."/>
        </authorList>
    </citation>
    <scope>NUCLEOTIDE SEQUENCE</scope>
</reference>
<evidence type="ECO:0000256" key="1">
    <source>
        <dbReference type="ARBA" id="ARBA00004236"/>
    </source>
</evidence>
<sequence>MKHLKERFQDVHQMVLKLEDNIKVFVSGYKGDICEDIDTTFCKGINSNRPDMCSNACISTVCKRSCGLCPLQCYSCSDIDDVTSCNTIQTCPNSDDTCHQYSGISRTYRVNVDAGCCNTDKCNNKPPVLLHMKPAVTHLITFQCLQCSGVSNPSECKTTTVCGKGQECFVTETLQMTQMGTQALQLGCTNEQICHQMNITHHDSLIHNIFGRRHERFVLRGGCCKGNMCNAYPFLFTSSNPSPSTTVTHLQSTIYTNQGTSHHVPSLSGVSQHVPTTPLATTSNSLVTSYTDCSSAVHVRCPDTFYPYHGACFMTGPVPLTYTESKAYCERHCLRLAEFDREAEMTAVTRNFVHHHLIGGPLYVGAISETLSPGTKWLWARGHLDVDVLMWVHYNGYGNCAVTRELITYSGKHRHSDFGLEDVNFCILITLIAVTNAGLCFDKDIALCNLMANADPNMCNDPCMAKLCTRFCGQCPLICHSCHEVADATRCRPIIQCNSSDEYCFTVQTFNDHFEETFKLGCASKHTCLQYSSISHTKRVSIDAGCCNTDQCELKNRTLCENLADDVCARIATVIPNMCSDSCIANNICPHTCGKCYNCLSCDEIESPDKCNTTTECNDGKECFLMEVLTHDFKPAVRLGCMEKMTCQKFHNSVTDVFGKRQSFTLQGRCCIGEKCNSNITSAINLTPTQTSRQDSSFH</sequence>
<dbReference type="InterPro" id="IPR045860">
    <property type="entry name" value="Snake_toxin-like_sf"/>
</dbReference>
<evidence type="ECO:0000256" key="3">
    <source>
        <dbReference type="ARBA" id="ARBA00022729"/>
    </source>
</evidence>
<dbReference type="EMBL" id="CAJPWZ010001773">
    <property type="protein sequence ID" value="CAG2223045.1"/>
    <property type="molecule type" value="Genomic_DNA"/>
</dbReference>
<comment type="subcellular location">
    <subcellularLocation>
        <location evidence="1">Cell membrane</location>
    </subcellularLocation>
</comment>
<feature type="domain" description="UPAR/Ly6" evidence="6">
    <location>
        <begin position="598"/>
        <end position="678"/>
    </location>
</feature>
<evidence type="ECO:0000256" key="5">
    <source>
        <dbReference type="ARBA" id="ARBA00023180"/>
    </source>
</evidence>
<dbReference type="SUPFAM" id="SSF56436">
    <property type="entry name" value="C-type lectin-like"/>
    <property type="match status" value="1"/>
</dbReference>
<feature type="domain" description="Snake toxin/toxin-like" evidence="7">
    <location>
        <begin position="477"/>
        <end position="552"/>
    </location>
</feature>
<proteinExistence type="predicted"/>
<gene>
    <name evidence="8" type="ORF">MEDL_36345</name>
</gene>
<dbReference type="CDD" id="cd00037">
    <property type="entry name" value="CLECT"/>
    <property type="match status" value="1"/>
</dbReference>
<evidence type="ECO:0000256" key="4">
    <source>
        <dbReference type="ARBA" id="ARBA00023136"/>
    </source>
</evidence>
<evidence type="ECO:0000313" key="9">
    <source>
        <dbReference type="Proteomes" id="UP000683360"/>
    </source>
</evidence>
<evidence type="ECO:0008006" key="10">
    <source>
        <dbReference type="Google" id="ProtNLM"/>
    </source>
</evidence>
<protein>
    <recommendedName>
        <fullName evidence="10">C-type lectin domain-containing protein</fullName>
    </recommendedName>
</protein>
<keyword evidence="5" id="KW-0325">Glycoprotein</keyword>
<keyword evidence="4" id="KW-0472">Membrane</keyword>
<dbReference type="Pfam" id="PF00087">
    <property type="entry name" value="Toxin_TOLIP"/>
    <property type="match status" value="1"/>
</dbReference>
<dbReference type="InterPro" id="IPR016186">
    <property type="entry name" value="C-type_lectin-like/link_sf"/>
</dbReference>
<organism evidence="8 9">
    <name type="scientific">Mytilus edulis</name>
    <name type="common">Blue mussel</name>
    <dbReference type="NCBI Taxonomy" id="6550"/>
    <lineage>
        <taxon>Eukaryota</taxon>
        <taxon>Metazoa</taxon>
        <taxon>Spiralia</taxon>
        <taxon>Lophotrochozoa</taxon>
        <taxon>Mollusca</taxon>
        <taxon>Bivalvia</taxon>
        <taxon>Autobranchia</taxon>
        <taxon>Pteriomorphia</taxon>
        <taxon>Mytilida</taxon>
        <taxon>Mytiloidea</taxon>
        <taxon>Mytilidae</taxon>
        <taxon>Mytilinae</taxon>
        <taxon>Mytilus</taxon>
    </lineage>
</organism>
<dbReference type="InterPro" id="IPR018363">
    <property type="entry name" value="CD59_antigen_CS"/>
</dbReference>
<evidence type="ECO:0000256" key="2">
    <source>
        <dbReference type="ARBA" id="ARBA00022475"/>
    </source>
</evidence>
<keyword evidence="2" id="KW-1003">Cell membrane</keyword>